<sequence length="109" mass="12114">MGLLAILLSSLLISHHPTPSREKKKKKKKEEEKRRRACSLVVDQSSTLEDLKLVWGYLGRLVLGFYPLILGLLSFGALEEISSLEGILRLVDNSVRRIEGARDGSVGLT</sequence>
<gene>
    <name evidence="1" type="ORF">CB5_LOCUS27232</name>
</gene>
<dbReference type="AlphaFoldDB" id="A0A6V7QMB3"/>
<name>A0A6V7QMB3_ANACO</name>
<accession>A0A6V7QMB3</accession>
<dbReference type="EMBL" id="LR862137">
    <property type="protein sequence ID" value="CAD1844021.1"/>
    <property type="molecule type" value="Genomic_DNA"/>
</dbReference>
<organism evidence="1">
    <name type="scientific">Ananas comosus var. bracteatus</name>
    <name type="common">red pineapple</name>
    <dbReference type="NCBI Taxonomy" id="296719"/>
    <lineage>
        <taxon>Eukaryota</taxon>
        <taxon>Viridiplantae</taxon>
        <taxon>Streptophyta</taxon>
        <taxon>Embryophyta</taxon>
        <taxon>Tracheophyta</taxon>
        <taxon>Spermatophyta</taxon>
        <taxon>Magnoliopsida</taxon>
        <taxon>Liliopsida</taxon>
        <taxon>Poales</taxon>
        <taxon>Bromeliaceae</taxon>
        <taxon>Bromelioideae</taxon>
        <taxon>Ananas</taxon>
    </lineage>
</organism>
<reference evidence="1" key="1">
    <citation type="submission" date="2020-07" db="EMBL/GenBank/DDBJ databases">
        <authorList>
            <person name="Lin J."/>
        </authorList>
    </citation>
    <scope>NUCLEOTIDE SEQUENCE</scope>
</reference>
<proteinExistence type="predicted"/>
<evidence type="ECO:0000313" key="1">
    <source>
        <dbReference type="EMBL" id="CAD1844021.1"/>
    </source>
</evidence>
<protein>
    <submittedName>
        <fullName evidence="1">Uncharacterized protein</fullName>
    </submittedName>
</protein>